<gene>
    <name evidence="4" type="ORF">R3Q59_01775</name>
</gene>
<evidence type="ECO:0000313" key="4">
    <source>
        <dbReference type="EMBL" id="MDV6279243.1"/>
    </source>
</evidence>
<dbReference type="Gene3D" id="3.90.850.10">
    <property type="entry name" value="Fumarylacetoacetase-like, C-terminal domain"/>
    <property type="match status" value="1"/>
</dbReference>
<dbReference type="PANTHER" id="PTHR42796">
    <property type="entry name" value="FUMARYLACETOACETATE HYDROLASE DOMAIN-CONTAINING PROTEIN 2A-RELATED"/>
    <property type="match status" value="1"/>
</dbReference>
<feature type="domain" description="Fumarylacetoacetase-like C-terminal" evidence="3">
    <location>
        <begin position="73"/>
        <end position="276"/>
    </location>
</feature>
<dbReference type="Proteomes" id="UP001185737">
    <property type="component" value="Unassembled WGS sequence"/>
</dbReference>
<keyword evidence="5" id="KW-1185">Reference proteome</keyword>
<dbReference type="InterPro" id="IPR051121">
    <property type="entry name" value="FAH"/>
</dbReference>
<evidence type="ECO:0000256" key="2">
    <source>
        <dbReference type="ARBA" id="ARBA00022723"/>
    </source>
</evidence>
<comment type="caution">
    <text evidence="4">The sequence shown here is derived from an EMBL/GenBank/DDBJ whole genome shotgun (WGS) entry which is preliminary data.</text>
</comment>
<protein>
    <submittedName>
        <fullName evidence="4">Fumarylacetoacetate hydrolase family protein</fullName>
    </submittedName>
</protein>
<evidence type="ECO:0000313" key="5">
    <source>
        <dbReference type="Proteomes" id="UP001185737"/>
    </source>
</evidence>
<dbReference type="Pfam" id="PF01557">
    <property type="entry name" value="FAA_hydrolase"/>
    <property type="match status" value="1"/>
</dbReference>
<dbReference type="EMBL" id="JAWLKA010000001">
    <property type="protein sequence ID" value="MDV6279243.1"/>
    <property type="molecule type" value="Genomic_DNA"/>
</dbReference>
<dbReference type="InterPro" id="IPR036663">
    <property type="entry name" value="Fumarylacetoacetase_C_sf"/>
</dbReference>
<evidence type="ECO:0000259" key="3">
    <source>
        <dbReference type="Pfam" id="PF01557"/>
    </source>
</evidence>
<dbReference type="PANTHER" id="PTHR42796:SF4">
    <property type="entry name" value="FUMARYLACETOACETATE HYDROLASE DOMAIN-CONTAINING PROTEIN 2A"/>
    <property type="match status" value="1"/>
</dbReference>
<proteinExistence type="inferred from homology"/>
<dbReference type="GO" id="GO:0016787">
    <property type="term" value="F:hydrolase activity"/>
    <property type="evidence" value="ECO:0007669"/>
    <property type="project" value="UniProtKB-KW"/>
</dbReference>
<accession>A0ABU4C734</accession>
<keyword evidence="2" id="KW-0479">Metal-binding</keyword>
<dbReference type="InterPro" id="IPR011234">
    <property type="entry name" value="Fumarylacetoacetase-like_C"/>
</dbReference>
<evidence type="ECO:0000256" key="1">
    <source>
        <dbReference type="ARBA" id="ARBA00010211"/>
    </source>
</evidence>
<reference evidence="4 5" key="1">
    <citation type="submission" date="2023-10" db="EMBL/GenBank/DDBJ databases">
        <title>Development of a sustainable strategy for remediation of hydrocarbon-contaminated territories based on the waste exchange concept.</title>
        <authorList>
            <person name="Krivoruchko A."/>
        </authorList>
    </citation>
    <scope>NUCLEOTIDE SEQUENCE [LARGE SCALE GENOMIC DNA]</scope>
    <source>
        <strain evidence="4 5">IEGM 60</strain>
    </source>
</reference>
<organism evidence="4 5">
    <name type="scientific">Rhodococcus jostii</name>
    <dbReference type="NCBI Taxonomy" id="132919"/>
    <lineage>
        <taxon>Bacteria</taxon>
        <taxon>Bacillati</taxon>
        <taxon>Actinomycetota</taxon>
        <taxon>Actinomycetes</taxon>
        <taxon>Mycobacteriales</taxon>
        <taxon>Nocardiaceae</taxon>
        <taxon>Rhodococcus</taxon>
    </lineage>
</organism>
<keyword evidence="4" id="KW-0378">Hydrolase</keyword>
<dbReference type="RefSeq" id="WP_283353490.1">
    <property type="nucleotide sequence ID" value="NZ_JAWLKA010000001.1"/>
</dbReference>
<sequence length="296" mass="31523">MRLMNLAGRLQIALGDKVIDVSDASGGRFDADPQAVYDRWDEFVGWSSSLPTDAPLKDQQGVVGAPVPRPRQVFAVGLNYDEHADESGFERPENPVIFTKFVSSITGPVTTVELPEGAVDWEVELVVVLGRGGRNIPVAQAWDHVAGVTVGQDLSERVRQHSGPAPQFSLAKSHAGFSPVGPTLVTVDELDDRDDLELGADINGETVQTGRTSQLIFPVPVLIESLSRTVELYPGDVIFTGTPAGVGAGRTPPRYLGAGDVLRSFITGIGELNQRFVAPAESATALSSAELVTQRG</sequence>
<name>A0ABU4C734_RHOJO</name>
<comment type="similarity">
    <text evidence="1">Belongs to the FAH family.</text>
</comment>
<dbReference type="SUPFAM" id="SSF56529">
    <property type="entry name" value="FAH"/>
    <property type="match status" value="1"/>
</dbReference>